<keyword evidence="8" id="KW-1185">Reference proteome</keyword>
<protein>
    <recommendedName>
        <fullName evidence="6">HIG1 domain-containing protein</fullName>
    </recommendedName>
</protein>
<comment type="subcellular location">
    <subcellularLocation>
        <location evidence="1">Mitochondrion membrane</location>
    </subcellularLocation>
</comment>
<evidence type="ECO:0000313" key="8">
    <source>
        <dbReference type="Proteomes" id="UP000499080"/>
    </source>
</evidence>
<accession>A0A4Y2AIC2</accession>
<evidence type="ECO:0000313" key="7">
    <source>
        <dbReference type="EMBL" id="GBL79377.1"/>
    </source>
</evidence>
<gene>
    <name evidence="7" type="ORF">AVEN_92568_1</name>
</gene>
<dbReference type="OrthoDB" id="6604018at2759"/>
<dbReference type="GO" id="GO:0097250">
    <property type="term" value="P:mitochondrial respirasome assembly"/>
    <property type="evidence" value="ECO:0007669"/>
    <property type="project" value="TreeGrafter"/>
</dbReference>
<evidence type="ECO:0000256" key="1">
    <source>
        <dbReference type="ARBA" id="ARBA00004325"/>
    </source>
</evidence>
<keyword evidence="4 5" id="KW-0472">Membrane</keyword>
<keyword evidence="2 5" id="KW-0812">Transmembrane</keyword>
<reference evidence="7 8" key="1">
    <citation type="journal article" date="2019" name="Sci. Rep.">
        <title>Orb-weaving spider Araneus ventricosus genome elucidates the spidroin gene catalogue.</title>
        <authorList>
            <person name="Kono N."/>
            <person name="Nakamura H."/>
            <person name="Ohtoshi R."/>
            <person name="Moran D.A.P."/>
            <person name="Shinohara A."/>
            <person name="Yoshida Y."/>
            <person name="Fujiwara M."/>
            <person name="Mori M."/>
            <person name="Tomita M."/>
            <person name="Arakawa K."/>
        </authorList>
    </citation>
    <scope>NUCLEOTIDE SEQUENCE [LARGE SCALE GENOMIC DNA]</scope>
</reference>
<dbReference type="GO" id="GO:0031966">
    <property type="term" value="C:mitochondrial membrane"/>
    <property type="evidence" value="ECO:0007669"/>
    <property type="project" value="UniProtKB-SubCell"/>
</dbReference>
<evidence type="ECO:0000259" key="6">
    <source>
        <dbReference type="PROSITE" id="PS51503"/>
    </source>
</evidence>
<organism evidence="7 8">
    <name type="scientific">Araneus ventricosus</name>
    <name type="common">Orbweaver spider</name>
    <name type="synonym">Epeira ventricosa</name>
    <dbReference type="NCBI Taxonomy" id="182803"/>
    <lineage>
        <taxon>Eukaryota</taxon>
        <taxon>Metazoa</taxon>
        <taxon>Ecdysozoa</taxon>
        <taxon>Arthropoda</taxon>
        <taxon>Chelicerata</taxon>
        <taxon>Arachnida</taxon>
        <taxon>Araneae</taxon>
        <taxon>Araneomorphae</taxon>
        <taxon>Entelegynae</taxon>
        <taxon>Araneoidea</taxon>
        <taxon>Araneidae</taxon>
        <taxon>Araneus</taxon>
    </lineage>
</organism>
<feature type="transmembrane region" description="Helical" evidence="5">
    <location>
        <begin position="80"/>
        <end position="102"/>
    </location>
</feature>
<dbReference type="PANTHER" id="PTHR12297:SF18">
    <property type="entry name" value="HIG1 DOMAIN FAMILY MEMBER 2A"/>
    <property type="match status" value="1"/>
</dbReference>
<sequence>MSKDNPESSISDRERLEWLETFEQISDIQAQEKKGVRDKMINKIKSNPFVPIGMLTTTAVLSYGIYSMRSGNKKRSQLMMRARVLCQGFTVAALLVGVLIAAKSKPSKS</sequence>
<evidence type="ECO:0000256" key="3">
    <source>
        <dbReference type="ARBA" id="ARBA00022989"/>
    </source>
</evidence>
<proteinExistence type="predicted"/>
<feature type="transmembrane region" description="Helical" evidence="5">
    <location>
        <begin position="49"/>
        <end position="68"/>
    </location>
</feature>
<keyword evidence="3 5" id="KW-1133">Transmembrane helix</keyword>
<dbReference type="PROSITE" id="PS51503">
    <property type="entry name" value="HIG1"/>
    <property type="match status" value="1"/>
</dbReference>
<feature type="domain" description="HIG1" evidence="6">
    <location>
        <begin position="21"/>
        <end position="109"/>
    </location>
</feature>
<name>A0A4Y2AIC2_ARAVE</name>
<dbReference type="InterPro" id="IPR007667">
    <property type="entry name" value="Hypoxia_induced_domain"/>
</dbReference>
<evidence type="ECO:0000256" key="4">
    <source>
        <dbReference type="ARBA" id="ARBA00023136"/>
    </source>
</evidence>
<dbReference type="Gene3D" id="6.10.140.1320">
    <property type="match status" value="1"/>
</dbReference>
<dbReference type="Pfam" id="PF04588">
    <property type="entry name" value="HIG_1_N"/>
    <property type="match status" value="1"/>
</dbReference>
<dbReference type="EMBL" id="BGPR01000018">
    <property type="protein sequence ID" value="GBL79377.1"/>
    <property type="molecule type" value="Genomic_DNA"/>
</dbReference>
<dbReference type="InterPro" id="IPR050355">
    <property type="entry name" value="RCF1"/>
</dbReference>
<dbReference type="AlphaFoldDB" id="A0A4Y2AIC2"/>
<evidence type="ECO:0000256" key="5">
    <source>
        <dbReference type="SAM" id="Phobius"/>
    </source>
</evidence>
<evidence type="ECO:0000256" key="2">
    <source>
        <dbReference type="ARBA" id="ARBA00022692"/>
    </source>
</evidence>
<dbReference type="PANTHER" id="PTHR12297">
    <property type="entry name" value="HYPOXIA-INDUCBILE GENE 1 HIG1 -RELATED"/>
    <property type="match status" value="1"/>
</dbReference>
<comment type="caution">
    <text evidence="7">The sequence shown here is derived from an EMBL/GenBank/DDBJ whole genome shotgun (WGS) entry which is preliminary data.</text>
</comment>
<dbReference type="Proteomes" id="UP000499080">
    <property type="component" value="Unassembled WGS sequence"/>
</dbReference>